<accession>A0A8H7B7X1</accession>
<dbReference type="PANTHER" id="PTHR10622">
    <property type="entry name" value="HET DOMAIN-CONTAINING PROTEIN"/>
    <property type="match status" value="1"/>
</dbReference>
<evidence type="ECO:0000259" key="2">
    <source>
        <dbReference type="Pfam" id="PF26640"/>
    </source>
</evidence>
<dbReference type="Pfam" id="PF26640">
    <property type="entry name" value="DUF8212"/>
    <property type="match status" value="1"/>
</dbReference>
<dbReference type="AlphaFoldDB" id="A0A8H7B7X1"/>
<evidence type="ECO:0008006" key="5">
    <source>
        <dbReference type="Google" id="ProtNLM"/>
    </source>
</evidence>
<dbReference type="RefSeq" id="XP_038786458.1">
    <property type="nucleotide sequence ID" value="XM_038930769.1"/>
</dbReference>
<gene>
    <name evidence="3" type="ORF">GT037_005722</name>
</gene>
<dbReference type="GeneID" id="62203947"/>
<reference evidence="3" key="1">
    <citation type="submission" date="2020-01" db="EMBL/GenBank/DDBJ databases">
        <authorList>
            <person name="Feng Z.H.Z."/>
        </authorList>
    </citation>
    <scope>NUCLEOTIDE SEQUENCE</scope>
    <source>
        <strain evidence="3">CBS107.38</strain>
    </source>
</reference>
<dbReference type="InterPro" id="IPR058525">
    <property type="entry name" value="DUF8212"/>
</dbReference>
<evidence type="ECO:0000313" key="4">
    <source>
        <dbReference type="Proteomes" id="UP000596902"/>
    </source>
</evidence>
<evidence type="ECO:0000313" key="3">
    <source>
        <dbReference type="EMBL" id="KAF7676217.1"/>
    </source>
</evidence>
<proteinExistence type="predicted"/>
<feature type="domain" description="DUF8212" evidence="2">
    <location>
        <begin position="232"/>
        <end position="261"/>
    </location>
</feature>
<organism evidence="3 4">
    <name type="scientific">Alternaria burnsii</name>
    <dbReference type="NCBI Taxonomy" id="1187904"/>
    <lineage>
        <taxon>Eukaryota</taxon>
        <taxon>Fungi</taxon>
        <taxon>Dikarya</taxon>
        <taxon>Ascomycota</taxon>
        <taxon>Pezizomycotina</taxon>
        <taxon>Dothideomycetes</taxon>
        <taxon>Pleosporomycetidae</taxon>
        <taxon>Pleosporales</taxon>
        <taxon>Pleosporineae</taxon>
        <taxon>Pleosporaceae</taxon>
        <taxon>Alternaria</taxon>
        <taxon>Alternaria sect. Alternaria</taxon>
    </lineage>
</organism>
<dbReference type="EMBL" id="JAAABM010000007">
    <property type="protein sequence ID" value="KAF7676217.1"/>
    <property type="molecule type" value="Genomic_DNA"/>
</dbReference>
<name>A0A8H7B7X1_9PLEO</name>
<keyword evidence="4" id="KW-1185">Reference proteome</keyword>
<dbReference type="PANTHER" id="PTHR10622:SF10">
    <property type="entry name" value="HET DOMAIN-CONTAINING PROTEIN"/>
    <property type="match status" value="1"/>
</dbReference>
<dbReference type="Pfam" id="PF06985">
    <property type="entry name" value="HET"/>
    <property type="match status" value="1"/>
</dbReference>
<dbReference type="Proteomes" id="UP000596902">
    <property type="component" value="Unassembled WGS sequence"/>
</dbReference>
<reference evidence="3" key="2">
    <citation type="submission" date="2020-08" db="EMBL/GenBank/DDBJ databases">
        <title>Draft Genome Sequence of Cumin Blight Pathogen Alternaria burnsii.</title>
        <authorList>
            <person name="Feng Z."/>
        </authorList>
    </citation>
    <scope>NUCLEOTIDE SEQUENCE</scope>
    <source>
        <strain evidence="3">CBS107.38</strain>
    </source>
</reference>
<feature type="domain" description="Heterokaryon incompatibility" evidence="1">
    <location>
        <begin position="22"/>
        <end position="149"/>
    </location>
</feature>
<protein>
    <recommendedName>
        <fullName evidence="5">Heterokaryon incompatibility domain-containing protein</fullName>
    </recommendedName>
</protein>
<evidence type="ECO:0000259" key="1">
    <source>
        <dbReference type="Pfam" id="PF06985"/>
    </source>
</evidence>
<dbReference type="InterPro" id="IPR010730">
    <property type="entry name" value="HET"/>
</dbReference>
<sequence>MRLLRTADLTFHEYEGSSIPPYAILLHRWEGEEVKYQDFKHRTAAIESKSGFGKIQQCCQQAQEVKIKLAWVDTCCIDKSSSAELSEAINSMYQWYQRSQVCYVYLSDVGTSSSFRKSVDDGLPVTLSRRFISRIMRSKWWTRGWTLQELIAPVSVVFYVNGQGNWVKVGSKSTLLDLIVARTSIQGDILRGQERGPGILSPRKTSRSEDLAYCLLGLFGVNMPLLYGEATKAFLRLQEEIMKQPDDQTLFAWQLGFENMKNDICGPLALHPSKFWEAGNLQPDPDTDAQSPYSMTNKGLRIELSIENKGNDAYGMAILHCGTHSTSSRQLGLPVIRLGPPEANTYARDARYNGPLVSVTAKKGTFKVVFMKQEPG</sequence>
<comment type="caution">
    <text evidence="3">The sequence shown here is derived from an EMBL/GenBank/DDBJ whole genome shotgun (WGS) entry which is preliminary data.</text>
</comment>